<evidence type="ECO:0000313" key="2">
    <source>
        <dbReference type="Proteomes" id="UP000887013"/>
    </source>
</evidence>
<proteinExistence type="predicted"/>
<sequence length="114" mass="12824">MFSNQTLRTKWNIMFSNSNHILQIFVYSISKPLTSNTFLIRLKRFPSIRVSANASQTLTMKGILALLTPFGSAVVETIGSWPCLTSRMIIRRSPSQYGLTPDKTESGLMESVHN</sequence>
<evidence type="ECO:0000313" key="1">
    <source>
        <dbReference type="EMBL" id="GFT36967.1"/>
    </source>
</evidence>
<gene>
    <name evidence="1" type="ORF">NPIL_91731</name>
</gene>
<organism evidence="1 2">
    <name type="scientific">Nephila pilipes</name>
    <name type="common">Giant wood spider</name>
    <name type="synonym">Nephila maculata</name>
    <dbReference type="NCBI Taxonomy" id="299642"/>
    <lineage>
        <taxon>Eukaryota</taxon>
        <taxon>Metazoa</taxon>
        <taxon>Ecdysozoa</taxon>
        <taxon>Arthropoda</taxon>
        <taxon>Chelicerata</taxon>
        <taxon>Arachnida</taxon>
        <taxon>Araneae</taxon>
        <taxon>Araneomorphae</taxon>
        <taxon>Entelegynae</taxon>
        <taxon>Araneoidea</taxon>
        <taxon>Nephilidae</taxon>
        <taxon>Nephila</taxon>
    </lineage>
</organism>
<dbReference type="AlphaFoldDB" id="A0A8X6TPE3"/>
<name>A0A8X6TPE3_NEPPI</name>
<accession>A0A8X6TPE3</accession>
<protein>
    <submittedName>
        <fullName evidence="1">Uncharacterized protein</fullName>
    </submittedName>
</protein>
<reference evidence="1" key="1">
    <citation type="submission" date="2020-08" db="EMBL/GenBank/DDBJ databases">
        <title>Multicomponent nature underlies the extraordinary mechanical properties of spider dragline silk.</title>
        <authorList>
            <person name="Kono N."/>
            <person name="Nakamura H."/>
            <person name="Mori M."/>
            <person name="Yoshida Y."/>
            <person name="Ohtoshi R."/>
            <person name="Malay A.D."/>
            <person name="Moran D.A.P."/>
            <person name="Tomita M."/>
            <person name="Numata K."/>
            <person name="Arakawa K."/>
        </authorList>
    </citation>
    <scope>NUCLEOTIDE SEQUENCE</scope>
</reference>
<comment type="caution">
    <text evidence="1">The sequence shown here is derived from an EMBL/GenBank/DDBJ whole genome shotgun (WGS) entry which is preliminary data.</text>
</comment>
<dbReference type="Proteomes" id="UP000887013">
    <property type="component" value="Unassembled WGS sequence"/>
</dbReference>
<dbReference type="EMBL" id="BMAW01014000">
    <property type="protein sequence ID" value="GFT36967.1"/>
    <property type="molecule type" value="Genomic_DNA"/>
</dbReference>
<keyword evidence="2" id="KW-1185">Reference proteome</keyword>